<dbReference type="RefSeq" id="WP_002459851.1">
    <property type="nucleotide sequence ID" value="NZ_AP021848.1"/>
</dbReference>
<gene>
    <name evidence="3" type="ORF">EQ812_08780</name>
    <name evidence="2" type="ORF">FO454_12200</name>
    <name evidence="1" type="ORF">HMPREF3225_02214</name>
</gene>
<evidence type="ECO:0000313" key="4">
    <source>
        <dbReference type="Proteomes" id="UP000070063"/>
    </source>
</evidence>
<dbReference type="Proteomes" id="UP000293637">
    <property type="component" value="Unassembled WGS sequence"/>
</dbReference>
<dbReference type="STRING" id="28035.B6N84_10930"/>
<dbReference type="GeneID" id="58090467"/>
<organism evidence="3 5">
    <name type="scientific">Staphylococcus lugdunensis</name>
    <dbReference type="NCBI Taxonomy" id="28035"/>
    <lineage>
        <taxon>Bacteria</taxon>
        <taxon>Bacillati</taxon>
        <taxon>Bacillota</taxon>
        <taxon>Bacilli</taxon>
        <taxon>Bacillales</taxon>
        <taxon>Staphylococcaceae</taxon>
        <taxon>Staphylococcus</taxon>
    </lineage>
</organism>
<dbReference type="Proteomes" id="UP000325462">
    <property type="component" value="Chromosome"/>
</dbReference>
<evidence type="ECO:0000313" key="3">
    <source>
        <dbReference type="EMBL" id="TBW71892.1"/>
    </source>
</evidence>
<evidence type="ECO:0000313" key="1">
    <source>
        <dbReference type="EMBL" id="KXA36453.1"/>
    </source>
</evidence>
<protein>
    <submittedName>
        <fullName evidence="3">DUF2922 domain-containing protein</fullName>
    </submittedName>
</protein>
<sequence length="73" mass="7978">MPKTLELVFKTADNKNARLQVPNIVATTDADHVKEAMNNLIALKILNPTTGLPVKAIAAYLIDKSTTAIFEEK</sequence>
<evidence type="ECO:0000313" key="6">
    <source>
        <dbReference type="Proteomes" id="UP000325462"/>
    </source>
</evidence>
<dbReference type="EMBL" id="SCHB01000005">
    <property type="protein sequence ID" value="TBW71892.1"/>
    <property type="molecule type" value="Genomic_DNA"/>
</dbReference>
<reference evidence="2 6" key="3">
    <citation type="submission" date="2019-07" db="EMBL/GenBank/DDBJ databases">
        <title>Comparative genome analysis of staphylococcus lugdunensis shows clonal complex-dependent diversity of the putative virulence factor, ess/type vii locus.</title>
        <authorList>
            <person name="Lebeurre J."/>
            <person name="Dahyot S."/>
            <person name="Diene S."/>
            <person name="Paulay A."/>
            <person name="Aubourg M."/>
            <person name="Argemi X."/>
            <person name="Giard J.-C."/>
            <person name="Tournier I."/>
            <person name="Francois P."/>
            <person name="Pestel-Caron M."/>
        </authorList>
    </citation>
    <scope>NUCLEOTIDE SEQUENCE [LARGE SCALE GENOMIC DNA]</scope>
    <source>
        <strain evidence="2 6">SL13</strain>
    </source>
</reference>
<reference evidence="3 5" key="2">
    <citation type="journal article" date="2019" name="Sci. Transl. Med.">
        <title>Quorum sensing between bacterial species on the skin protects against epidermal injury in atopic dermatitis.</title>
        <authorList>
            <person name="Williams M.R."/>
        </authorList>
    </citation>
    <scope>NUCLEOTIDE SEQUENCE [LARGE SCALE GENOMIC DNA]</scope>
    <source>
        <strain evidence="3 5">E7</strain>
    </source>
</reference>
<dbReference type="InterPro" id="IPR021321">
    <property type="entry name" value="DUF2922"/>
</dbReference>
<dbReference type="eggNOG" id="ENOG5033A2M">
    <property type="taxonomic scope" value="Bacteria"/>
</dbReference>
<dbReference type="Pfam" id="PF11148">
    <property type="entry name" value="DUF2922"/>
    <property type="match status" value="1"/>
</dbReference>
<proteinExistence type="predicted"/>
<accession>A0A133Q0R4</accession>
<evidence type="ECO:0000313" key="5">
    <source>
        <dbReference type="Proteomes" id="UP000293637"/>
    </source>
</evidence>
<name>A0A133Q0R4_STALU</name>
<dbReference type="EMBL" id="CP041722">
    <property type="protein sequence ID" value="QEX39628.1"/>
    <property type="molecule type" value="Genomic_DNA"/>
</dbReference>
<reference evidence="1 4" key="1">
    <citation type="submission" date="2016-01" db="EMBL/GenBank/DDBJ databases">
        <authorList>
            <person name="Mitreva M."/>
            <person name="Pepin K.H."/>
            <person name="Mihindukulasuriya K.A."/>
            <person name="Fulton R."/>
            <person name="Fronick C."/>
            <person name="O'Laughlin M."/>
            <person name="Miner T."/>
            <person name="Herter B."/>
            <person name="Rosa B.A."/>
            <person name="Cordes M."/>
            <person name="Tomlinson C."/>
            <person name="Wollam A."/>
            <person name="Palsikar V.B."/>
            <person name="Mardis E.R."/>
            <person name="Wilson R.K."/>
        </authorList>
    </citation>
    <scope>NUCLEOTIDE SEQUENCE [LARGE SCALE GENOMIC DNA]</scope>
    <source>
        <strain evidence="1 4">MJR7738</strain>
    </source>
</reference>
<keyword evidence="6" id="KW-1185">Reference proteome</keyword>
<evidence type="ECO:0000313" key="2">
    <source>
        <dbReference type="EMBL" id="QEX39628.1"/>
    </source>
</evidence>
<dbReference type="AlphaFoldDB" id="A0A133Q0R4"/>
<dbReference type="OMA" id="ADNKNAR"/>
<dbReference type="EMBL" id="LRQI01000091">
    <property type="protein sequence ID" value="KXA36453.1"/>
    <property type="molecule type" value="Genomic_DNA"/>
</dbReference>
<dbReference type="Proteomes" id="UP000070063">
    <property type="component" value="Unassembled WGS sequence"/>
</dbReference>